<dbReference type="AlphaFoldDB" id="A0AAU8J7A3"/>
<protein>
    <recommendedName>
        <fullName evidence="2">Antitoxin</fullName>
    </recommendedName>
</protein>
<organism evidence="3">
    <name type="scientific">Planktothricoides raciborskii GIHE-MW2</name>
    <dbReference type="NCBI Taxonomy" id="2792601"/>
    <lineage>
        <taxon>Bacteria</taxon>
        <taxon>Bacillati</taxon>
        <taxon>Cyanobacteriota</taxon>
        <taxon>Cyanophyceae</taxon>
        <taxon>Oscillatoriophycideae</taxon>
        <taxon>Oscillatoriales</taxon>
        <taxon>Oscillatoriaceae</taxon>
        <taxon>Planktothricoides</taxon>
    </lineage>
</organism>
<name>A0AAU8J7A3_9CYAN</name>
<dbReference type="SUPFAM" id="SSF143120">
    <property type="entry name" value="YefM-like"/>
    <property type="match status" value="1"/>
</dbReference>
<evidence type="ECO:0000256" key="1">
    <source>
        <dbReference type="ARBA" id="ARBA00009981"/>
    </source>
</evidence>
<sequence length="96" mass="10652">MINLSRDIQSLSSFKRKSAEFIQQMKETGKPIVLTVNGKAEVVVQDAVSYQKLIDMMEYLEAIAGIKEGLADVNAGRTRSLADFQQAMQEKRGISS</sequence>
<comment type="similarity">
    <text evidence="1 2">Belongs to the phD/YefM antitoxin family.</text>
</comment>
<proteinExistence type="inferred from homology"/>
<dbReference type="InterPro" id="IPR006442">
    <property type="entry name" value="Antitoxin_Phd/YefM"/>
</dbReference>
<dbReference type="RefSeq" id="WP_354634748.1">
    <property type="nucleotide sequence ID" value="NZ_CP159837.1"/>
</dbReference>
<dbReference type="InterPro" id="IPR036165">
    <property type="entry name" value="YefM-like_sf"/>
</dbReference>
<gene>
    <name evidence="3" type="ORF">ABWT76_003662</name>
</gene>
<dbReference type="NCBIfam" id="TIGR01552">
    <property type="entry name" value="phd_fam"/>
    <property type="match status" value="1"/>
</dbReference>
<accession>A0AAU8J7A3</accession>
<comment type="function">
    <text evidence="2">Antitoxin component of a type II toxin-antitoxin (TA) system.</text>
</comment>
<reference evidence="3" key="1">
    <citation type="submission" date="2024-07" db="EMBL/GenBank/DDBJ databases">
        <authorList>
            <person name="Kim Y.J."/>
            <person name="Jeong J.Y."/>
        </authorList>
    </citation>
    <scope>NUCLEOTIDE SEQUENCE</scope>
    <source>
        <strain evidence="3">GIHE-MW2</strain>
    </source>
</reference>
<dbReference type="EMBL" id="CP159837">
    <property type="protein sequence ID" value="XCM35011.1"/>
    <property type="molecule type" value="Genomic_DNA"/>
</dbReference>
<evidence type="ECO:0000313" key="3">
    <source>
        <dbReference type="EMBL" id="XCM35011.1"/>
    </source>
</evidence>
<evidence type="ECO:0000256" key="2">
    <source>
        <dbReference type="RuleBase" id="RU362080"/>
    </source>
</evidence>
<dbReference type="Pfam" id="PF02604">
    <property type="entry name" value="PhdYeFM_antitox"/>
    <property type="match status" value="1"/>
</dbReference>